<dbReference type="EMBL" id="JAUCGM010000076">
    <property type="protein sequence ID" value="MDM8562169.1"/>
    <property type="molecule type" value="Genomic_DNA"/>
</dbReference>
<name>A0ABT7VR77_9GAMM</name>
<keyword evidence="2" id="KW-1185">Reference proteome</keyword>
<sequence length="743" mass="77838">FAIRSRLKAGNGGNCFGSNLHQRGGNASGDIILIARHKYLYRSWISAGRGGTRCEPGGWNGNNGRVWIDPSDVSISGEDTIIEGGEVTIAGGDNGTIELTELNEGAITATGDLTLAVGEGGVIMTDSTDNIMKADGQVNLFADDIMLPEEVNVSDITGDNVVIGSGQIMRNVSIMASGNSSGEPGITLPFEVALSNNGPETDTYLITITDEEGWSLSGLPSSIPIEGGGTAELTLDVVLPSTLEATNVITVTAISQSDPTVVTTTEISIVVQAAQESATPSQSSIGGGGSTCPSSGVIKGTCSNRGQVITEATIEEGVSVAGGTITATVNNNGIISQVTIGVNAVVNGGKVTGKIDNQGRLGDFEFVGASLRGGELFGNVTNNSKVGGVFIDVRLSANTSIDGGAVQGKISGVPEGPAHLKNLKVKKGTRLTNVIIGENVELGDDVELGENVRFSDSEQIPNGELIGLLPTLLAGTLNGIDYPRRADFSTDILVPSEGILSAINALSDIKGNAWVIKQNAELSHFELTLDQIRFTVLPVSVKKATTTAGLEVQDAQQVRFITESGLEVLTNPALQEPSALLSALSQFGLTEFTVQTNGNLHISGTEGEWFSARPDWVSVELESETEIGLRFGQSPLVSGPFLTDLVFNDEEGGLRQQIISPSVAQPDVLYSSAKAVRIEPFGLINFKQDGKTYRGVVDYLVTQGESTKRALQVKSIPDANGDGIEDVMLVYPNGTQQKMFVIE</sequence>
<dbReference type="Proteomes" id="UP001171945">
    <property type="component" value="Unassembled WGS sequence"/>
</dbReference>
<protein>
    <submittedName>
        <fullName evidence="1">Uncharacterized protein</fullName>
    </submittedName>
</protein>
<comment type="caution">
    <text evidence="1">The sequence shown here is derived from an EMBL/GenBank/DDBJ whole genome shotgun (WGS) entry which is preliminary data.</text>
</comment>
<gene>
    <name evidence="1" type="ORF">QUF54_02325</name>
</gene>
<evidence type="ECO:0000313" key="1">
    <source>
        <dbReference type="EMBL" id="MDM8562169.1"/>
    </source>
</evidence>
<proteinExistence type="predicted"/>
<reference evidence="1" key="1">
    <citation type="submission" date="2023-06" db="EMBL/GenBank/DDBJ databases">
        <title>Uncultivated large filamentous bacteria from sulfidic sediments reveal new species and different genomic features in energy metabolism and defense.</title>
        <authorList>
            <person name="Fonseca A."/>
        </authorList>
    </citation>
    <scope>NUCLEOTIDE SEQUENCE</scope>
    <source>
        <strain evidence="1">HSG4</strain>
    </source>
</reference>
<dbReference type="SUPFAM" id="SSF51161">
    <property type="entry name" value="Trimeric LpxA-like enzymes"/>
    <property type="match status" value="1"/>
</dbReference>
<accession>A0ABT7VR77</accession>
<organism evidence="1 2">
    <name type="scientific">Candidatus Marithioploca araucensis</name>
    <dbReference type="NCBI Taxonomy" id="70273"/>
    <lineage>
        <taxon>Bacteria</taxon>
        <taxon>Pseudomonadati</taxon>
        <taxon>Pseudomonadota</taxon>
        <taxon>Gammaproteobacteria</taxon>
        <taxon>Thiotrichales</taxon>
        <taxon>Thiotrichaceae</taxon>
        <taxon>Candidatus Marithioploca</taxon>
    </lineage>
</organism>
<dbReference type="InterPro" id="IPR011004">
    <property type="entry name" value="Trimer_LpxA-like_sf"/>
</dbReference>
<feature type="non-terminal residue" evidence="1">
    <location>
        <position position="1"/>
    </location>
</feature>
<evidence type="ECO:0000313" key="2">
    <source>
        <dbReference type="Proteomes" id="UP001171945"/>
    </source>
</evidence>